<reference evidence="2 3" key="1">
    <citation type="submission" date="2019-08" db="EMBL/GenBank/DDBJ databases">
        <title>A chromosome-level genome assembly, high-density linkage maps, and genome scans reveal the genomic architecture of hybrid incompatibilities underlying speciation via character displacement in darters (Percidae: Etheostominae).</title>
        <authorList>
            <person name="Moran R.L."/>
            <person name="Catchen J.M."/>
            <person name="Fuller R.C."/>
        </authorList>
    </citation>
    <scope>NUCLEOTIDE SEQUENCE [LARGE SCALE GENOMIC DNA]</scope>
    <source>
        <strain evidence="2">EspeVRDwgs_2016</strain>
        <tissue evidence="2">Muscle</tissue>
    </source>
</reference>
<keyword evidence="3" id="KW-1185">Reference proteome</keyword>
<dbReference type="Proteomes" id="UP000327493">
    <property type="component" value="Chromosome 15"/>
</dbReference>
<sequence>MASMPQCQYCSGTMEAGQRGHLAADGGPEDGQAAQMGADPGDTCVPVLAGNRFCLQSFSGVFCMPLTSVHRVVHRMVEEVVAMLPQFVHSPRTQEMLQVVGDGFARLAHYHAFSQAAGAVDGCHIRIKCPGGPDGHDYNNRKLFPFVVLQAVCDHQGRFMDIFSALDQQQGKRQIHLTHCARKTSSSTAARHQDTYNERRPGPKLRAVLDTDTYVGVFLKPTDTNQHDKAKNELINSLCRCITARFSDVNSEFGDEEVNKQSSVIFDLFYCLLEWMWKILKTEYTAGFGRATEGKTGTAPDEGETCLSNSAEEATRDMVERGLSVTIYKPPESWADRPQNRIWCQSRSPGGGEQ</sequence>
<protein>
    <recommendedName>
        <fullName evidence="4">DDE Tnp4 domain-containing protein</fullName>
    </recommendedName>
</protein>
<name>A0A5J5D299_9PERO</name>
<feature type="region of interest" description="Disordered" evidence="1">
    <location>
        <begin position="330"/>
        <end position="354"/>
    </location>
</feature>
<dbReference type="EMBL" id="VOFY01000015">
    <property type="protein sequence ID" value="KAA8585661.1"/>
    <property type="molecule type" value="Genomic_DNA"/>
</dbReference>
<dbReference type="AlphaFoldDB" id="A0A5J5D299"/>
<evidence type="ECO:0008006" key="4">
    <source>
        <dbReference type="Google" id="ProtNLM"/>
    </source>
</evidence>
<comment type="caution">
    <text evidence="2">The sequence shown here is derived from an EMBL/GenBank/DDBJ whole genome shotgun (WGS) entry which is preliminary data.</text>
</comment>
<evidence type="ECO:0000313" key="2">
    <source>
        <dbReference type="EMBL" id="KAA8585661.1"/>
    </source>
</evidence>
<proteinExistence type="predicted"/>
<evidence type="ECO:0000256" key="1">
    <source>
        <dbReference type="SAM" id="MobiDB-lite"/>
    </source>
</evidence>
<evidence type="ECO:0000313" key="3">
    <source>
        <dbReference type="Proteomes" id="UP000327493"/>
    </source>
</evidence>
<organism evidence="2 3">
    <name type="scientific">Etheostoma spectabile</name>
    <name type="common">orangethroat darter</name>
    <dbReference type="NCBI Taxonomy" id="54343"/>
    <lineage>
        <taxon>Eukaryota</taxon>
        <taxon>Metazoa</taxon>
        <taxon>Chordata</taxon>
        <taxon>Craniata</taxon>
        <taxon>Vertebrata</taxon>
        <taxon>Euteleostomi</taxon>
        <taxon>Actinopterygii</taxon>
        <taxon>Neopterygii</taxon>
        <taxon>Teleostei</taxon>
        <taxon>Neoteleostei</taxon>
        <taxon>Acanthomorphata</taxon>
        <taxon>Eupercaria</taxon>
        <taxon>Perciformes</taxon>
        <taxon>Percoidei</taxon>
        <taxon>Percidae</taxon>
        <taxon>Etheostomatinae</taxon>
        <taxon>Etheostoma</taxon>
    </lineage>
</organism>
<gene>
    <name evidence="2" type="ORF">FQN60_004355</name>
</gene>
<accession>A0A5J5D299</accession>